<evidence type="ECO:0000256" key="4">
    <source>
        <dbReference type="ARBA" id="ARBA00023136"/>
    </source>
</evidence>
<proteinExistence type="inferred from homology"/>
<feature type="transmembrane region" description="Helical" evidence="7">
    <location>
        <begin position="202"/>
        <end position="221"/>
    </location>
</feature>
<dbReference type="PANTHER" id="PTHR33048:SF93">
    <property type="entry name" value="INTEGRAL MEMBRANE PROTEIN"/>
    <property type="match status" value="1"/>
</dbReference>
<accession>A0A1L7XFG8</accession>
<feature type="region of interest" description="Disordered" evidence="6">
    <location>
        <begin position="279"/>
        <end position="317"/>
    </location>
</feature>
<keyword evidence="10" id="KW-1185">Reference proteome</keyword>
<dbReference type="OrthoDB" id="5417844at2759"/>
<name>A0A1L7XFG8_9HELO</name>
<feature type="transmembrane region" description="Helical" evidence="7">
    <location>
        <begin position="122"/>
        <end position="145"/>
    </location>
</feature>
<organism evidence="9 10">
    <name type="scientific">Phialocephala subalpina</name>
    <dbReference type="NCBI Taxonomy" id="576137"/>
    <lineage>
        <taxon>Eukaryota</taxon>
        <taxon>Fungi</taxon>
        <taxon>Dikarya</taxon>
        <taxon>Ascomycota</taxon>
        <taxon>Pezizomycotina</taxon>
        <taxon>Leotiomycetes</taxon>
        <taxon>Helotiales</taxon>
        <taxon>Mollisiaceae</taxon>
        <taxon>Phialocephala</taxon>
        <taxon>Phialocephala fortinii species complex</taxon>
    </lineage>
</organism>
<evidence type="ECO:0000313" key="10">
    <source>
        <dbReference type="Proteomes" id="UP000184330"/>
    </source>
</evidence>
<feature type="transmembrane region" description="Helical" evidence="7">
    <location>
        <begin position="53"/>
        <end position="75"/>
    </location>
</feature>
<protein>
    <submittedName>
        <fullName evidence="9">Related to integral membrane protein pth11</fullName>
    </submittedName>
</protein>
<feature type="transmembrane region" description="Helical" evidence="7">
    <location>
        <begin position="95"/>
        <end position="115"/>
    </location>
</feature>
<evidence type="ECO:0000313" key="9">
    <source>
        <dbReference type="EMBL" id="CZR63771.1"/>
    </source>
</evidence>
<evidence type="ECO:0000256" key="7">
    <source>
        <dbReference type="SAM" id="Phobius"/>
    </source>
</evidence>
<comment type="subcellular location">
    <subcellularLocation>
        <location evidence="1">Membrane</location>
        <topology evidence="1">Multi-pass membrane protein</topology>
    </subcellularLocation>
</comment>
<evidence type="ECO:0000256" key="2">
    <source>
        <dbReference type="ARBA" id="ARBA00022692"/>
    </source>
</evidence>
<dbReference type="InterPro" id="IPR049326">
    <property type="entry name" value="Rhodopsin_dom_fungi"/>
</dbReference>
<sequence length="388" mass="42836">MTSYLGSNGRLVIVVMWVETMIALVFVLARLYTRTRLVRSLGWDDHLINISMFLFFGYTILVTIAATNGFGNHIADLGLTQAVKAIKWEIAGQTFNIAAIGTSKSSVAVFLLRIVTQKPHFWILWFCIFSTSFVCASCIVFMYTQCTPLESVFNPTLPHTCYLNFTTNAIFSGSYTAGMDFALAIFPWFILWKLNMRRKERLTIALGLSLGVFAGICGIIRAVELQGIGGKSDYTYLTLPLILWGSTELLICILCASIPILRPLYKHVRGIHSSNAPYELGNTPSRQLETGHKELDSNTKASYHTRSTNQEGGGARNTAMMLGGEGTQTTIFMGGTHDNSSDEEILQGMKGRFGDGDLDLEVGGGGRGGKYDNKKNIHKTTQIDVTYQ</sequence>
<evidence type="ECO:0000256" key="1">
    <source>
        <dbReference type="ARBA" id="ARBA00004141"/>
    </source>
</evidence>
<reference evidence="9 10" key="1">
    <citation type="submission" date="2016-03" db="EMBL/GenBank/DDBJ databases">
        <authorList>
            <person name="Ploux O."/>
        </authorList>
    </citation>
    <scope>NUCLEOTIDE SEQUENCE [LARGE SCALE GENOMIC DNA]</scope>
    <source>
        <strain evidence="9 10">UAMH 11012</strain>
    </source>
</reference>
<keyword evidence="4 7" id="KW-0472">Membrane</keyword>
<keyword evidence="2 7" id="KW-0812">Transmembrane</keyword>
<dbReference type="Proteomes" id="UP000184330">
    <property type="component" value="Unassembled WGS sequence"/>
</dbReference>
<evidence type="ECO:0000256" key="6">
    <source>
        <dbReference type="SAM" id="MobiDB-lite"/>
    </source>
</evidence>
<evidence type="ECO:0000259" key="8">
    <source>
        <dbReference type="Pfam" id="PF20684"/>
    </source>
</evidence>
<evidence type="ECO:0000256" key="3">
    <source>
        <dbReference type="ARBA" id="ARBA00022989"/>
    </source>
</evidence>
<keyword evidence="3 7" id="KW-1133">Transmembrane helix</keyword>
<gene>
    <name evidence="9" type="ORF">PAC_13668</name>
</gene>
<feature type="compositionally biased region" description="Polar residues" evidence="6">
    <location>
        <begin position="298"/>
        <end position="310"/>
    </location>
</feature>
<dbReference type="PANTHER" id="PTHR33048">
    <property type="entry name" value="PTH11-LIKE INTEGRAL MEMBRANE PROTEIN (AFU_ORTHOLOGUE AFUA_5G11245)"/>
    <property type="match status" value="1"/>
</dbReference>
<dbReference type="EMBL" id="FJOG01000024">
    <property type="protein sequence ID" value="CZR63771.1"/>
    <property type="molecule type" value="Genomic_DNA"/>
</dbReference>
<feature type="compositionally biased region" description="Polar residues" evidence="6">
    <location>
        <begin position="279"/>
        <end position="288"/>
    </location>
</feature>
<feature type="transmembrane region" description="Helical" evidence="7">
    <location>
        <begin position="241"/>
        <end position="261"/>
    </location>
</feature>
<dbReference type="InterPro" id="IPR052337">
    <property type="entry name" value="SAT4-like"/>
</dbReference>
<dbReference type="AlphaFoldDB" id="A0A1L7XFG8"/>
<feature type="domain" description="Rhodopsin" evidence="8">
    <location>
        <begin position="29"/>
        <end position="266"/>
    </location>
</feature>
<feature type="transmembrane region" description="Helical" evidence="7">
    <location>
        <begin position="165"/>
        <end position="190"/>
    </location>
</feature>
<feature type="transmembrane region" description="Helical" evidence="7">
    <location>
        <begin position="12"/>
        <end position="32"/>
    </location>
</feature>
<evidence type="ECO:0000256" key="5">
    <source>
        <dbReference type="ARBA" id="ARBA00038359"/>
    </source>
</evidence>
<comment type="similarity">
    <text evidence="5">Belongs to the SAT4 family.</text>
</comment>
<dbReference type="GO" id="GO:0016020">
    <property type="term" value="C:membrane"/>
    <property type="evidence" value="ECO:0007669"/>
    <property type="project" value="UniProtKB-SubCell"/>
</dbReference>
<dbReference type="Pfam" id="PF20684">
    <property type="entry name" value="Fung_rhodopsin"/>
    <property type="match status" value="1"/>
</dbReference>